<gene>
    <name evidence="17" type="ORF">RhiirA4_458535</name>
</gene>
<keyword evidence="5" id="KW-0813">Transport</keyword>
<dbReference type="AlphaFoldDB" id="A0A2I1GCE0"/>
<evidence type="ECO:0000256" key="3">
    <source>
        <dbReference type="ARBA" id="ARBA00006972"/>
    </source>
</evidence>
<dbReference type="EMBL" id="LLXI01000312">
    <property type="protein sequence ID" value="PKY44290.1"/>
    <property type="molecule type" value="Genomic_DNA"/>
</dbReference>
<dbReference type="GO" id="GO:0015031">
    <property type="term" value="P:protein transport"/>
    <property type="evidence" value="ECO:0007669"/>
    <property type="project" value="UniProtKB-KW"/>
</dbReference>
<evidence type="ECO:0000256" key="10">
    <source>
        <dbReference type="ARBA" id="ARBA00023176"/>
    </source>
</evidence>
<evidence type="ECO:0000256" key="7">
    <source>
        <dbReference type="ARBA" id="ARBA00022583"/>
    </source>
</evidence>
<evidence type="ECO:0000256" key="11">
    <source>
        <dbReference type="ARBA" id="ARBA00025487"/>
    </source>
</evidence>
<dbReference type="PANTHER" id="PTHR11753">
    <property type="entry name" value="ADAPTOR COMPLEXES SMALL SUBUNIT FAMILY"/>
    <property type="match status" value="1"/>
</dbReference>
<comment type="function">
    <text evidence="11">Component of the adaptor complexes which link clathrin to receptors in coated vesicles. Clathrin-associated protein complexes are believed to interact with the cytoplasmic tails of membrane proteins, leading to their selection and concentration.</text>
</comment>
<evidence type="ECO:0000256" key="9">
    <source>
        <dbReference type="ARBA" id="ARBA00023136"/>
    </source>
</evidence>
<evidence type="ECO:0000256" key="5">
    <source>
        <dbReference type="ARBA" id="ARBA00022448"/>
    </source>
</evidence>
<evidence type="ECO:0000256" key="8">
    <source>
        <dbReference type="ARBA" id="ARBA00022927"/>
    </source>
</evidence>
<evidence type="ECO:0000256" key="14">
    <source>
        <dbReference type="ARBA" id="ARBA00032648"/>
    </source>
</evidence>
<dbReference type="GO" id="GO:0035615">
    <property type="term" value="F:clathrin adaptor activity"/>
    <property type="evidence" value="ECO:0007669"/>
    <property type="project" value="InterPro"/>
</dbReference>
<name>A0A2I1GCE0_9GLOM</name>
<dbReference type="InterPro" id="IPR022775">
    <property type="entry name" value="AP_mu_sigma_su"/>
</dbReference>
<comment type="caution">
    <text evidence="17">The sequence shown here is derived from an EMBL/GenBank/DDBJ whole genome shotgun (WGS) entry which is preliminary data.</text>
</comment>
<feature type="domain" description="AP complex mu/sigma subunit" evidence="16">
    <location>
        <begin position="43"/>
        <end position="183"/>
    </location>
</feature>
<evidence type="ECO:0000256" key="2">
    <source>
        <dbReference type="ARBA" id="ARBA00004277"/>
    </source>
</evidence>
<evidence type="ECO:0000313" key="17">
    <source>
        <dbReference type="EMBL" id="PKY44290.1"/>
    </source>
</evidence>
<evidence type="ECO:0000259" key="16">
    <source>
        <dbReference type="Pfam" id="PF01217"/>
    </source>
</evidence>
<dbReference type="CDD" id="cd14833">
    <property type="entry name" value="AP2_sigma"/>
    <property type="match status" value="1"/>
</dbReference>
<keyword evidence="9" id="KW-0472">Membrane</keyword>
<evidence type="ECO:0000256" key="12">
    <source>
        <dbReference type="ARBA" id="ARBA00030104"/>
    </source>
</evidence>
<sequence length="184" mass="21697">MHLNVHKSNQIHGTDGNCDDNCHKKLKHNKHLFNLGQSCEKLIRFILVQNRQGKTRLSKWYVPYEDEEKVKLKGEVHRLVAPRDQKHQSNFVEFRNYKVVYRRYAGLFFCVCVDANDNELAYLEAIHFFVEVLDAFFGNVCELDLVFNFYKVYAILDEVFLAGEIEETSKNIVLTRLDHLDKLE</sequence>
<evidence type="ECO:0000313" key="18">
    <source>
        <dbReference type="Proteomes" id="UP000234323"/>
    </source>
</evidence>
<evidence type="ECO:0000256" key="13">
    <source>
        <dbReference type="ARBA" id="ARBA00031686"/>
    </source>
</evidence>
<proteinExistence type="inferred from homology"/>
<keyword evidence="7" id="KW-0254">Endocytosis</keyword>
<dbReference type="SUPFAM" id="SSF64356">
    <property type="entry name" value="SNARE-like"/>
    <property type="match status" value="1"/>
</dbReference>
<accession>A0A2I1GCE0</accession>
<dbReference type="GO" id="GO:0030122">
    <property type="term" value="C:AP-2 adaptor complex"/>
    <property type="evidence" value="ECO:0007669"/>
    <property type="project" value="InterPro"/>
</dbReference>
<evidence type="ECO:0000256" key="4">
    <source>
        <dbReference type="ARBA" id="ARBA00013914"/>
    </source>
</evidence>
<dbReference type="InterPro" id="IPR011012">
    <property type="entry name" value="Longin-like_dom_sf"/>
</dbReference>
<organism evidence="17 18">
    <name type="scientific">Rhizophagus irregularis</name>
    <dbReference type="NCBI Taxonomy" id="588596"/>
    <lineage>
        <taxon>Eukaryota</taxon>
        <taxon>Fungi</taxon>
        <taxon>Fungi incertae sedis</taxon>
        <taxon>Mucoromycota</taxon>
        <taxon>Glomeromycotina</taxon>
        <taxon>Glomeromycetes</taxon>
        <taxon>Glomerales</taxon>
        <taxon>Glomeraceae</taxon>
        <taxon>Rhizophagus</taxon>
    </lineage>
</organism>
<dbReference type="VEuPathDB" id="FungiDB:RhiirFUN_001179"/>
<comment type="subcellular location">
    <subcellularLocation>
        <location evidence="1">Cell membrane</location>
    </subcellularLocation>
    <subcellularLocation>
        <location evidence="2">Membrane</location>
        <location evidence="2">Coated pit</location>
        <topology evidence="2">Peripheral membrane protein</topology>
        <orientation evidence="2">Cytoplasmic side</orientation>
    </subcellularLocation>
</comment>
<comment type="subunit">
    <text evidence="15">Adaptor protein complex 2 (AP-2) is a heterotetramer composed of two large adaptins (alpha-type subunit APL3 and beta-type subunit APL1), a medium chain (mu-type subunit APM4) and a small adaptin (sigma-type subunit APS2).</text>
</comment>
<evidence type="ECO:0000256" key="15">
    <source>
        <dbReference type="ARBA" id="ARBA00062168"/>
    </source>
</evidence>
<dbReference type="InterPro" id="IPR027156">
    <property type="entry name" value="APS2"/>
</dbReference>
<dbReference type="Gene3D" id="3.30.450.60">
    <property type="match status" value="1"/>
</dbReference>
<keyword evidence="6" id="KW-1003">Cell membrane</keyword>
<dbReference type="VEuPathDB" id="FungiDB:RhiirA1_432234"/>
<keyword evidence="8" id="KW-0653">Protein transport</keyword>
<reference evidence="17 18" key="1">
    <citation type="submission" date="2015-10" db="EMBL/GenBank/DDBJ databases">
        <title>Genome analyses suggest a sexual origin of heterokaryosis in a supposedly ancient asexual fungus.</title>
        <authorList>
            <person name="Ropars J."/>
            <person name="Sedzielewska K."/>
            <person name="Noel J."/>
            <person name="Charron P."/>
            <person name="Farinelli L."/>
            <person name="Marton T."/>
            <person name="Kruger M."/>
            <person name="Pelin A."/>
            <person name="Brachmann A."/>
            <person name="Corradi N."/>
        </authorList>
    </citation>
    <scope>NUCLEOTIDE SEQUENCE [LARGE SCALE GENOMIC DNA]</scope>
    <source>
        <strain evidence="17 18">A4</strain>
    </source>
</reference>
<dbReference type="FunFam" id="3.30.450.60:FF:000011">
    <property type="entry name" value="AP complex subunit sigma"/>
    <property type="match status" value="1"/>
</dbReference>
<protein>
    <recommendedName>
        <fullName evidence="4">AP-2 complex subunit sigma</fullName>
    </recommendedName>
    <alternativeName>
        <fullName evidence="12">Adaptin small chain</fullName>
    </alternativeName>
    <alternativeName>
        <fullName evidence="13">Clathrin assembly protein 2 sigma small chain</fullName>
    </alternativeName>
    <alternativeName>
        <fullName evidence="14">Sigma2-adaptin</fullName>
    </alternativeName>
</protein>
<dbReference type="Pfam" id="PF01217">
    <property type="entry name" value="Clat_adaptor_s"/>
    <property type="match status" value="1"/>
</dbReference>
<evidence type="ECO:0000256" key="1">
    <source>
        <dbReference type="ARBA" id="ARBA00004236"/>
    </source>
</evidence>
<dbReference type="VEuPathDB" id="FungiDB:FUN_023128"/>
<keyword evidence="10" id="KW-0168">Coated pit</keyword>
<evidence type="ECO:0000256" key="6">
    <source>
        <dbReference type="ARBA" id="ARBA00022475"/>
    </source>
</evidence>
<keyword evidence="18" id="KW-1185">Reference proteome</keyword>
<dbReference type="GO" id="GO:0072583">
    <property type="term" value="P:clathrin-dependent endocytosis"/>
    <property type="evidence" value="ECO:0007669"/>
    <property type="project" value="InterPro"/>
</dbReference>
<comment type="similarity">
    <text evidence="3">Belongs to the adaptor complexes small subunit family.</text>
</comment>
<dbReference type="Proteomes" id="UP000234323">
    <property type="component" value="Unassembled WGS sequence"/>
</dbReference>
<dbReference type="InterPro" id="IPR016635">
    <property type="entry name" value="AP_complex_ssu"/>
</dbReference>